<dbReference type="PANTHER" id="PTHR42911:SF2">
    <property type="entry name" value="PROHIBITIN FAMILY PROTEIN"/>
    <property type="match status" value="1"/>
</dbReference>
<dbReference type="PANTHER" id="PTHR42911">
    <property type="entry name" value="MODULATOR OF FTSH PROTEASE HFLC"/>
    <property type="match status" value="1"/>
</dbReference>
<evidence type="ECO:0000313" key="4">
    <source>
        <dbReference type="Proteomes" id="UP000824988"/>
    </source>
</evidence>
<evidence type="ECO:0000256" key="1">
    <source>
        <dbReference type="ARBA" id="ARBA00004167"/>
    </source>
</evidence>
<dbReference type="GO" id="GO:0016020">
    <property type="term" value="C:membrane"/>
    <property type="evidence" value="ECO:0007669"/>
    <property type="project" value="UniProtKB-SubCell"/>
</dbReference>
<name>A0A8D4VQV3_9GAMM</name>
<sequence>MHTIGIGIISGLGAYLAYAVARCTFRIGEGHVGVLTSFGAAERVGGDRLRLYRPGLHFKWPWQVVHCVPLMEQIIELSGNERGRTVMMADGTLLHVDSILRFMPLESELERFLFDLKDQRKHIADLFSCLLRKELANVKPQPGCHDNHKLHGPGGSLALVRRERRHVNAEIKDFCQKEIGDVYGVHFSAVDLVDVRPPDELDEALNGVMSARSEVEEMLARAEAACERRIIAAQRGVEVAKLKASAVEREIAGLAEAVAELDRQGTLELYINRRRAEVLSQSKLHYVRVGASAAVSSQTHAAA</sequence>
<dbReference type="InterPro" id="IPR036013">
    <property type="entry name" value="Band_7/SPFH_dom_sf"/>
</dbReference>
<dbReference type="Pfam" id="PF01145">
    <property type="entry name" value="Band_7"/>
    <property type="match status" value="1"/>
</dbReference>
<evidence type="ECO:0000313" key="3">
    <source>
        <dbReference type="EMBL" id="BBL72863.1"/>
    </source>
</evidence>
<accession>A0A8D4VQV3</accession>
<reference evidence="3" key="1">
    <citation type="submission" date="2019-06" db="EMBL/GenBank/DDBJ databases">
        <title>Complete genome sequence of Methylogaea oryzae strain JCM16910.</title>
        <authorList>
            <person name="Asakawa S."/>
        </authorList>
    </citation>
    <scope>NUCLEOTIDE SEQUENCE</scope>
    <source>
        <strain evidence="3">E10</strain>
    </source>
</reference>
<protein>
    <recommendedName>
        <fullName evidence="2">Band 7 domain-containing protein</fullName>
    </recommendedName>
</protein>
<keyword evidence="4" id="KW-1185">Reference proteome</keyword>
<proteinExistence type="predicted"/>
<dbReference type="Proteomes" id="UP000824988">
    <property type="component" value="Chromosome"/>
</dbReference>
<organism evidence="3 4">
    <name type="scientific">Methylogaea oryzae</name>
    <dbReference type="NCBI Taxonomy" id="1295382"/>
    <lineage>
        <taxon>Bacteria</taxon>
        <taxon>Pseudomonadati</taxon>
        <taxon>Pseudomonadota</taxon>
        <taxon>Gammaproteobacteria</taxon>
        <taxon>Methylococcales</taxon>
        <taxon>Methylococcaceae</taxon>
        <taxon>Methylogaea</taxon>
    </lineage>
</organism>
<gene>
    <name evidence="3" type="ORF">MoryE10_34690</name>
</gene>
<dbReference type="InterPro" id="IPR001107">
    <property type="entry name" value="Band_7"/>
</dbReference>
<evidence type="ECO:0000259" key="2">
    <source>
        <dbReference type="Pfam" id="PF01145"/>
    </source>
</evidence>
<dbReference type="SUPFAM" id="SSF117892">
    <property type="entry name" value="Band 7/SPFH domain"/>
    <property type="match status" value="1"/>
</dbReference>
<dbReference type="Gene3D" id="3.30.479.30">
    <property type="entry name" value="Band 7 domain"/>
    <property type="match status" value="1"/>
</dbReference>
<dbReference type="AlphaFoldDB" id="A0A8D4VQV3"/>
<dbReference type="KEGG" id="moz:MoryE10_34690"/>
<comment type="subcellular location">
    <subcellularLocation>
        <location evidence="1">Membrane</location>
        <topology evidence="1">Single-pass membrane protein</topology>
    </subcellularLocation>
</comment>
<dbReference type="EMBL" id="AP019782">
    <property type="protein sequence ID" value="BBL72863.1"/>
    <property type="molecule type" value="Genomic_DNA"/>
</dbReference>
<dbReference type="RefSeq" id="WP_054774517.1">
    <property type="nucleotide sequence ID" value="NZ_AP019782.1"/>
</dbReference>
<feature type="domain" description="Band 7" evidence="2">
    <location>
        <begin position="26"/>
        <end position="224"/>
    </location>
</feature>